<reference evidence="7 8" key="1">
    <citation type="journal article" date="2020" name="Front. Microbiol.">
        <title>Single-cell genomics of novel Actinobacteria with the Wood-Ljungdahl pathway discovered in a serpentinizing system.</title>
        <authorList>
            <person name="Merino N."/>
            <person name="Kawai M."/>
            <person name="Boyd E.S."/>
            <person name="Colman D.R."/>
            <person name="McGlynn S.E."/>
            <person name="Nealson K.H."/>
            <person name="Kurokawa K."/>
            <person name="Hongoh Y."/>
        </authorList>
    </citation>
    <scope>NUCLEOTIDE SEQUENCE [LARGE SCALE GENOMIC DNA]</scope>
    <source>
        <strain evidence="7 8">S44</strain>
    </source>
</reference>
<evidence type="ECO:0000256" key="2">
    <source>
        <dbReference type="ARBA" id="ARBA00012438"/>
    </source>
</evidence>
<dbReference type="InterPro" id="IPR003594">
    <property type="entry name" value="HATPase_dom"/>
</dbReference>
<organism evidence="7 8">
    <name type="scientific">Candidatus Hakubella thermalkaliphila</name>
    <dbReference type="NCBI Taxonomy" id="2754717"/>
    <lineage>
        <taxon>Bacteria</taxon>
        <taxon>Bacillati</taxon>
        <taxon>Actinomycetota</taxon>
        <taxon>Actinomycetota incertae sedis</taxon>
        <taxon>Candidatus Hakubellales</taxon>
        <taxon>Candidatus Hakubellaceae</taxon>
        <taxon>Candidatus Hakubella</taxon>
    </lineage>
</organism>
<name>A0A6V8Q028_9ACTN</name>
<dbReference type="Gene3D" id="3.30.565.10">
    <property type="entry name" value="Histidine kinase-like ATPase, C-terminal domain"/>
    <property type="match status" value="1"/>
</dbReference>
<dbReference type="EMBL" id="BLSC01000235">
    <property type="protein sequence ID" value="GFP37947.1"/>
    <property type="molecule type" value="Genomic_DNA"/>
</dbReference>
<accession>A0A6V8Q028</accession>
<protein>
    <recommendedName>
        <fullName evidence="2">histidine kinase</fullName>
        <ecNumber evidence="2">2.7.13.3</ecNumber>
    </recommendedName>
</protein>
<dbReference type="GO" id="GO:0000160">
    <property type="term" value="P:phosphorelay signal transduction system"/>
    <property type="evidence" value="ECO:0007669"/>
    <property type="project" value="UniProtKB-KW"/>
</dbReference>
<keyword evidence="5" id="KW-0902">Two-component regulatory system</keyword>
<evidence type="ECO:0000256" key="1">
    <source>
        <dbReference type="ARBA" id="ARBA00000085"/>
    </source>
</evidence>
<evidence type="ECO:0000313" key="8">
    <source>
        <dbReference type="Proteomes" id="UP000561271"/>
    </source>
</evidence>
<gene>
    <name evidence="7" type="ORF">HKBW3S44_01627</name>
</gene>
<evidence type="ECO:0000313" key="7">
    <source>
        <dbReference type="EMBL" id="GFP37947.1"/>
    </source>
</evidence>
<evidence type="ECO:0000256" key="3">
    <source>
        <dbReference type="ARBA" id="ARBA00022679"/>
    </source>
</evidence>
<comment type="catalytic activity">
    <reaction evidence="1">
        <text>ATP + protein L-histidine = ADP + protein N-phospho-L-histidine.</text>
        <dbReference type="EC" id="2.7.13.3"/>
    </reaction>
</comment>
<dbReference type="PANTHER" id="PTHR43711:SF28">
    <property type="entry name" value="SENSOR HISTIDINE KINASE YXDK"/>
    <property type="match status" value="1"/>
</dbReference>
<keyword evidence="3" id="KW-0808">Transferase</keyword>
<sequence length="54" mass="5828">PSSLTPFSYFDSKQSIVKKIVDAHGGRVEVISELGEGSTFTVYLPLPEQVGKST</sequence>
<dbReference type="Proteomes" id="UP000561271">
    <property type="component" value="Unassembled WGS sequence"/>
</dbReference>
<comment type="caution">
    <text evidence="7">The sequence shown here is derived from an EMBL/GenBank/DDBJ whole genome shotgun (WGS) entry which is preliminary data.</text>
</comment>
<dbReference type="InterPro" id="IPR050736">
    <property type="entry name" value="Sensor_HK_Regulatory"/>
</dbReference>
<dbReference type="Pfam" id="PF02518">
    <property type="entry name" value="HATPase_c"/>
    <property type="match status" value="1"/>
</dbReference>
<evidence type="ECO:0000259" key="6">
    <source>
        <dbReference type="Pfam" id="PF02518"/>
    </source>
</evidence>
<proteinExistence type="predicted"/>
<evidence type="ECO:0000256" key="4">
    <source>
        <dbReference type="ARBA" id="ARBA00022777"/>
    </source>
</evidence>
<dbReference type="InterPro" id="IPR036890">
    <property type="entry name" value="HATPase_C_sf"/>
</dbReference>
<feature type="non-terminal residue" evidence="7">
    <location>
        <position position="1"/>
    </location>
</feature>
<evidence type="ECO:0000256" key="5">
    <source>
        <dbReference type="ARBA" id="ARBA00023012"/>
    </source>
</evidence>
<dbReference type="AlphaFoldDB" id="A0A6V8Q028"/>
<dbReference type="SUPFAM" id="SSF55874">
    <property type="entry name" value="ATPase domain of HSP90 chaperone/DNA topoisomerase II/histidine kinase"/>
    <property type="match status" value="1"/>
</dbReference>
<dbReference type="GO" id="GO:0004673">
    <property type="term" value="F:protein histidine kinase activity"/>
    <property type="evidence" value="ECO:0007669"/>
    <property type="project" value="UniProtKB-EC"/>
</dbReference>
<dbReference type="PANTHER" id="PTHR43711">
    <property type="entry name" value="TWO-COMPONENT HISTIDINE KINASE"/>
    <property type="match status" value="1"/>
</dbReference>
<dbReference type="EC" id="2.7.13.3" evidence="2"/>
<keyword evidence="4" id="KW-0418">Kinase</keyword>
<feature type="domain" description="Histidine kinase/HSP90-like ATPase" evidence="6">
    <location>
        <begin position="15"/>
        <end position="47"/>
    </location>
</feature>